<accession>A0A6A5X330</accession>
<keyword evidence="2" id="KW-1185">Reference proteome</keyword>
<dbReference type="OrthoDB" id="5307922at2759"/>
<evidence type="ECO:0000313" key="2">
    <source>
        <dbReference type="Proteomes" id="UP000799779"/>
    </source>
</evidence>
<dbReference type="InterPro" id="IPR011042">
    <property type="entry name" value="6-blade_b-propeller_TolB-like"/>
</dbReference>
<dbReference type="EMBL" id="ML977557">
    <property type="protein sequence ID" value="KAF2007317.1"/>
    <property type="molecule type" value="Genomic_DNA"/>
</dbReference>
<organism evidence="1 2">
    <name type="scientific">Amniculicola lignicola CBS 123094</name>
    <dbReference type="NCBI Taxonomy" id="1392246"/>
    <lineage>
        <taxon>Eukaryota</taxon>
        <taxon>Fungi</taxon>
        <taxon>Dikarya</taxon>
        <taxon>Ascomycota</taxon>
        <taxon>Pezizomycotina</taxon>
        <taxon>Dothideomycetes</taxon>
        <taxon>Pleosporomycetidae</taxon>
        <taxon>Pleosporales</taxon>
        <taxon>Amniculicolaceae</taxon>
        <taxon>Amniculicola</taxon>
    </lineage>
</organism>
<evidence type="ECO:0000313" key="1">
    <source>
        <dbReference type="EMBL" id="KAF2007317.1"/>
    </source>
</evidence>
<dbReference type="Proteomes" id="UP000799779">
    <property type="component" value="Unassembled WGS sequence"/>
</dbReference>
<dbReference type="InterPro" id="IPR051288">
    <property type="entry name" value="Serum_paraoxonase/arylesterase"/>
</dbReference>
<sequence>MARRTIYLGLLAIVIPYLYDRYVALSALAANRPSKLKDVYNFRQHEFKFRDSIRNCEDVLLVEEKGLAIVSCDAGRDRWNTVMGTFAQHKGVVGGGLYVYDYATPGLSEQDALARLTLKNIDTEDFHPLGIEYERKSGTLYVVNHAQTGSVIEIFDLDFKTTTATRRQTFRHALAFSPNSIQALGDGKIFFTNDHFIPAAMSPILSKIETFSGVPGGSVVYVDLTRPSETARTLARVPFANGIAMLNSSTLAVASTSKSGIYFFSVTADYHLQSKNHISPPEYHLKSQGYIRTPVAPDNISVDGNGKLLMAGHPFALATMKVSRGRANCDPDSRKEEDRKACDCTAAGWVAEWTPETGLRELYKGYDICTSSTAVRDVGRGIGLVTGLYDRGLMLFKE</sequence>
<protein>
    <submittedName>
        <fullName evidence="1">Calcium-dependent phosphotriesterase</fullName>
    </submittedName>
</protein>
<proteinExistence type="predicted"/>
<name>A0A6A5X330_9PLEO</name>
<reference evidence="1" key="1">
    <citation type="journal article" date="2020" name="Stud. Mycol.">
        <title>101 Dothideomycetes genomes: a test case for predicting lifestyles and emergence of pathogens.</title>
        <authorList>
            <person name="Haridas S."/>
            <person name="Albert R."/>
            <person name="Binder M."/>
            <person name="Bloem J."/>
            <person name="Labutti K."/>
            <person name="Salamov A."/>
            <person name="Andreopoulos B."/>
            <person name="Baker S."/>
            <person name="Barry K."/>
            <person name="Bills G."/>
            <person name="Bluhm B."/>
            <person name="Cannon C."/>
            <person name="Castanera R."/>
            <person name="Culley D."/>
            <person name="Daum C."/>
            <person name="Ezra D."/>
            <person name="Gonzalez J."/>
            <person name="Henrissat B."/>
            <person name="Kuo A."/>
            <person name="Liang C."/>
            <person name="Lipzen A."/>
            <person name="Lutzoni F."/>
            <person name="Magnuson J."/>
            <person name="Mondo S."/>
            <person name="Nolan M."/>
            <person name="Ohm R."/>
            <person name="Pangilinan J."/>
            <person name="Park H.-J."/>
            <person name="Ramirez L."/>
            <person name="Alfaro M."/>
            <person name="Sun H."/>
            <person name="Tritt A."/>
            <person name="Yoshinaga Y."/>
            <person name="Zwiers L.-H."/>
            <person name="Turgeon B."/>
            <person name="Goodwin S."/>
            <person name="Spatafora J."/>
            <person name="Crous P."/>
            <person name="Grigoriev I."/>
        </authorList>
    </citation>
    <scope>NUCLEOTIDE SEQUENCE</scope>
    <source>
        <strain evidence="1">CBS 123094</strain>
    </source>
</reference>
<dbReference type="Gene3D" id="2.120.10.30">
    <property type="entry name" value="TolB, C-terminal domain"/>
    <property type="match status" value="1"/>
</dbReference>
<gene>
    <name evidence="1" type="ORF">P154DRAFT_517074</name>
</gene>
<dbReference type="SUPFAM" id="SSF63829">
    <property type="entry name" value="Calcium-dependent phosphotriesterase"/>
    <property type="match status" value="1"/>
</dbReference>
<dbReference type="AlphaFoldDB" id="A0A6A5X330"/>
<dbReference type="PANTHER" id="PTHR11799:SF30">
    <property type="entry name" value="SERUM PARAOXONASE_ARYLESTERASE 2"/>
    <property type="match status" value="1"/>
</dbReference>
<dbReference type="PANTHER" id="PTHR11799">
    <property type="entry name" value="PARAOXONASE"/>
    <property type="match status" value="1"/>
</dbReference>